<evidence type="ECO:0008006" key="5">
    <source>
        <dbReference type="Google" id="ProtNLM"/>
    </source>
</evidence>
<organism evidence="3 4">
    <name type="scientific">Nepenthes gracilis</name>
    <name type="common">Slender pitcher plant</name>
    <dbReference type="NCBI Taxonomy" id="150966"/>
    <lineage>
        <taxon>Eukaryota</taxon>
        <taxon>Viridiplantae</taxon>
        <taxon>Streptophyta</taxon>
        <taxon>Embryophyta</taxon>
        <taxon>Tracheophyta</taxon>
        <taxon>Spermatophyta</taxon>
        <taxon>Magnoliopsida</taxon>
        <taxon>eudicotyledons</taxon>
        <taxon>Gunneridae</taxon>
        <taxon>Pentapetalae</taxon>
        <taxon>Caryophyllales</taxon>
        <taxon>Nepenthaceae</taxon>
        <taxon>Nepenthes</taxon>
    </lineage>
</organism>
<dbReference type="FunFam" id="1.25.40.10:FF:000090">
    <property type="entry name" value="Pentatricopeptide repeat-containing protein, chloroplastic"/>
    <property type="match status" value="1"/>
</dbReference>
<dbReference type="Proteomes" id="UP001279734">
    <property type="component" value="Unassembled WGS sequence"/>
</dbReference>
<dbReference type="Pfam" id="PF13041">
    <property type="entry name" value="PPR_2"/>
    <property type="match status" value="1"/>
</dbReference>
<dbReference type="PROSITE" id="PS51375">
    <property type="entry name" value="PPR"/>
    <property type="match status" value="6"/>
</dbReference>
<feature type="repeat" description="PPR" evidence="2">
    <location>
        <begin position="143"/>
        <end position="177"/>
    </location>
</feature>
<feature type="repeat" description="PPR" evidence="2">
    <location>
        <begin position="360"/>
        <end position="394"/>
    </location>
</feature>
<name>A0AAD3XL28_NEPGR</name>
<dbReference type="GO" id="GO:0003723">
    <property type="term" value="F:RNA binding"/>
    <property type="evidence" value="ECO:0007669"/>
    <property type="project" value="InterPro"/>
</dbReference>
<comment type="caution">
    <text evidence="3">The sequence shown here is derived from an EMBL/GenBank/DDBJ whole genome shotgun (WGS) entry which is preliminary data.</text>
</comment>
<evidence type="ECO:0000313" key="4">
    <source>
        <dbReference type="Proteomes" id="UP001279734"/>
    </source>
</evidence>
<feature type="repeat" description="PPR" evidence="2">
    <location>
        <begin position="81"/>
        <end position="115"/>
    </location>
</feature>
<dbReference type="SUPFAM" id="SSF48452">
    <property type="entry name" value="TPR-like"/>
    <property type="match status" value="1"/>
</dbReference>
<gene>
    <name evidence="3" type="ORF">Nepgr_010121</name>
</gene>
<protein>
    <recommendedName>
        <fullName evidence="5">Pentatricopeptide repeat-containing protein</fullName>
    </recommendedName>
</protein>
<dbReference type="InterPro" id="IPR046960">
    <property type="entry name" value="PPR_At4g14850-like_plant"/>
</dbReference>
<proteinExistence type="predicted"/>
<dbReference type="Pfam" id="PF01535">
    <property type="entry name" value="PPR"/>
    <property type="match status" value="10"/>
</dbReference>
<evidence type="ECO:0000256" key="2">
    <source>
        <dbReference type="PROSITE-ProRule" id="PRU00708"/>
    </source>
</evidence>
<dbReference type="InterPro" id="IPR002885">
    <property type="entry name" value="PPR_rpt"/>
</dbReference>
<keyword evidence="1" id="KW-0677">Repeat</keyword>
<accession>A0AAD3XL28</accession>
<dbReference type="NCBIfam" id="TIGR00756">
    <property type="entry name" value="PPR"/>
    <property type="match status" value="7"/>
</dbReference>
<dbReference type="Gene3D" id="1.25.40.10">
    <property type="entry name" value="Tetratricopeptide repeat domain"/>
    <property type="match status" value="4"/>
</dbReference>
<reference evidence="3" key="1">
    <citation type="submission" date="2023-05" db="EMBL/GenBank/DDBJ databases">
        <title>Nepenthes gracilis genome sequencing.</title>
        <authorList>
            <person name="Fukushima K."/>
        </authorList>
    </citation>
    <scope>NUCLEOTIDE SEQUENCE</scope>
    <source>
        <strain evidence="3">SING2019-196</strain>
    </source>
</reference>
<dbReference type="InterPro" id="IPR011990">
    <property type="entry name" value="TPR-like_helical_dom_sf"/>
</dbReference>
<sequence>MPLARTLVLTFRFSQAFKLGPVLALQFAQELCLSTPKWLKQIHTATTLVNLKPLNYKLSNCMRNGLVDEAQKLFDKMPQRNTVTWNAMIRGYFQNGRFDYALHLFYQMPSRDIFSYNTVICGLMKWGDVTSAKEVFEKMPCKDVVSWNSMISGFILNGLMDEAIRVFNMMPEKDVVSWNLVIGGLVNSEEFDVAEKLFYEMSTRDAASWTIMVSGLVRSGNIVEARELFEQMPGKDIKAWNTIIAGYVEHGDIENAELLFQRMPEQDFNSSNTLINGLIDKKRLSDAVRLFSGLLNKCQKLWNSVLLGAIRNGLVQEAHAFVEKNPISDIVSSTNIIVGYFGVGEVEAAVKMFELMLIRDTPVWNATIFGLGEHDRGEEGLKLFIRMRESGQYTDDATFTSVLKICSDLSSLHLGKQIHAQVIKMGFGYFTSVSNAMVTMYARCGNMNSAILQFTSMRTRDVISWNSIICGFAYQGDGEKALEMFKSMMLADVQPNHITFVGVLSACSHAGLIDEGKFYFDFMRYKYLIQPTSKHYTCLVDMLGRNGLIGEAMTFLESIAADGIEVPASVWGALLGACRMYNNIEIGKVAGERVLEIEPYNSGVYLILAEMYMRHGRVAEAKKIWVQMKDRRVKRQPGCSWIEVSNIGYVFLAGDFSHPEFGSMCLVLDLLHMEIEIFLTIYSSHHEIIVFNDGYDSIVSFSC</sequence>
<evidence type="ECO:0000256" key="1">
    <source>
        <dbReference type="ARBA" id="ARBA00022737"/>
    </source>
</evidence>
<feature type="repeat" description="PPR" evidence="2">
    <location>
        <begin position="205"/>
        <end position="239"/>
    </location>
</feature>
<dbReference type="AlphaFoldDB" id="A0AAD3XL28"/>
<dbReference type="GO" id="GO:0009451">
    <property type="term" value="P:RNA modification"/>
    <property type="evidence" value="ECO:0007669"/>
    <property type="project" value="InterPro"/>
</dbReference>
<dbReference type="InterPro" id="IPR046848">
    <property type="entry name" value="E_motif"/>
</dbReference>
<dbReference type="PANTHER" id="PTHR47926">
    <property type="entry name" value="PENTATRICOPEPTIDE REPEAT-CONTAINING PROTEIN"/>
    <property type="match status" value="1"/>
</dbReference>
<feature type="repeat" description="PPR" evidence="2">
    <location>
        <begin position="461"/>
        <end position="495"/>
    </location>
</feature>
<dbReference type="PANTHER" id="PTHR47926:SF347">
    <property type="entry name" value="PENTATRICOPEPTIDE REPEAT-CONTAINING PROTEIN"/>
    <property type="match status" value="1"/>
</dbReference>
<evidence type="ECO:0000313" key="3">
    <source>
        <dbReference type="EMBL" id="GMH08281.1"/>
    </source>
</evidence>
<keyword evidence="4" id="KW-1185">Reference proteome</keyword>
<dbReference type="Pfam" id="PF20431">
    <property type="entry name" value="E_motif"/>
    <property type="match status" value="1"/>
</dbReference>
<feature type="repeat" description="PPR" evidence="2">
    <location>
        <begin position="601"/>
        <end position="635"/>
    </location>
</feature>
<dbReference type="EMBL" id="BSYO01000008">
    <property type="protein sequence ID" value="GMH08281.1"/>
    <property type="molecule type" value="Genomic_DNA"/>
</dbReference>